<dbReference type="GO" id="GO:0005737">
    <property type="term" value="C:cytoplasm"/>
    <property type="evidence" value="ECO:0007669"/>
    <property type="project" value="TreeGrafter"/>
</dbReference>
<feature type="region of interest" description="Disordered" evidence="4">
    <location>
        <begin position="1"/>
        <end position="21"/>
    </location>
</feature>
<dbReference type="Pfam" id="PF01231">
    <property type="entry name" value="IDO"/>
    <property type="match status" value="1"/>
</dbReference>
<dbReference type="Proteomes" id="UP001197093">
    <property type="component" value="Unassembled WGS sequence"/>
</dbReference>
<evidence type="ECO:0000256" key="4">
    <source>
        <dbReference type="SAM" id="MobiDB-lite"/>
    </source>
</evidence>
<keyword evidence="3" id="KW-0408">Iron</keyword>
<evidence type="ECO:0000256" key="1">
    <source>
        <dbReference type="ARBA" id="ARBA00007119"/>
    </source>
</evidence>
<protein>
    <recommendedName>
        <fullName evidence="7">Indoleamine 2,3-dioxygenase</fullName>
    </recommendedName>
</protein>
<dbReference type="GO" id="GO:0046872">
    <property type="term" value="F:metal ion binding"/>
    <property type="evidence" value="ECO:0007669"/>
    <property type="project" value="UniProtKB-KW"/>
</dbReference>
<dbReference type="GO" id="GO:0020037">
    <property type="term" value="F:heme binding"/>
    <property type="evidence" value="ECO:0007669"/>
    <property type="project" value="InterPro"/>
</dbReference>
<accession>A0AAD4EYM1</accession>
<evidence type="ECO:0000313" key="6">
    <source>
        <dbReference type="Proteomes" id="UP001197093"/>
    </source>
</evidence>
<comment type="similarity">
    <text evidence="1">Belongs to the indoleamine 2,3-dioxygenase family.</text>
</comment>
<reference evidence="5" key="1">
    <citation type="submission" date="2023-02" db="EMBL/GenBank/DDBJ databases">
        <authorList>
            <person name="Palmer J.M."/>
        </authorList>
    </citation>
    <scope>NUCLEOTIDE SEQUENCE</scope>
    <source>
        <strain evidence="5">FW57</strain>
    </source>
</reference>
<feature type="region of interest" description="Disordered" evidence="4">
    <location>
        <begin position="306"/>
        <end position="325"/>
    </location>
</feature>
<dbReference type="GO" id="GO:0033754">
    <property type="term" value="F:indoleamine 2,3-dioxygenase activity"/>
    <property type="evidence" value="ECO:0007669"/>
    <property type="project" value="TreeGrafter"/>
</dbReference>
<dbReference type="SUPFAM" id="SSF140959">
    <property type="entry name" value="Indolic compounds 2,3-dioxygenase-like"/>
    <property type="match status" value="1"/>
</dbReference>
<comment type="caution">
    <text evidence="5">The sequence shown here is derived from an EMBL/GenBank/DDBJ whole genome shotgun (WGS) entry which is preliminary data.</text>
</comment>
<dbReference type="Gene3D" id="1.20.58.480">
    <property type="match status" value="1"/>
</dbReference>
<dbReference type="InterPro" id="IPR037217">
    <property type="entry name" value="Trp/Indoleamine_2_3_dOase-like"/>
</dbReference>
<name>A0AAD4EYM1_9PEZI</name>
<dbReference type="PANTHER" id="PTHR28657:SF10">
    <property type="entry name" value="INDOLEAMINE 2,3-DIOXYGENASE"/>
    <property type="match status" value="1"/>
</dbReference>
<dbReference type="PROSITE" id="PS00876">
    <property type="entry name" value="IDO_1"/>
    <property type="match status" value="1"/>
</dbReference>
<dbReference type="GO" id="GO:0019441">
    <property type="term" value="P:L-tryptophan catabolic process to kynurenine"/>
    <property type="evidence" value="ECO:0007669"/>
    <property type="project" value="InterPro"/>
</dbReference>
<dbReference type="GO" id="GO:0034354">
    <property type="term" value="P:'de novo' NAD+ biosynthetic process from L-tryptophan"/>
    <property type="evidence" value="ECO:0007669"/>
    <property type="project" value="TreeGrafter"/>
</dbReference>
<sequence length="325" mass="34739">MSPCEKLTLGSKGTGTDTTPVSLDDYAVTSNGFLPEQPPLEKLPNPYYAPWESLVASVPSALAEQTLRQQVDRLPILSTDHLATEPEWRRACVILGFLAHAYIWGGDTASEHHGIPPVATYASLNLWNFRTTCPSHTLTTASTLHALHTFTGTFDESWFYTISVAMEAEGAPLIPLLLSALHTLDALSQPQASQPHVSSHAAHHHSFAAAAASVTHALHTMTSTIHTLGGLLDQMDLHCDPQVFYHRIRPFLAGSKNMAAAGLPRGVFYDEGDGRGAWRQLRGGSNGQSSLVQFLDLVLGVEHAAGAGGRPERGGGEEKKVGGGG</sequence>
<evidence type="ECO:0000313" key="5">
    <source>
        <dbReference type="EMBL" id="KAG7290113.1"/>
    </source>
</evidence>
<dbReference type="InterPro" id="IPR000898">
    <property type="entry name" value="Indolamine_dOase"/>
</dbReference>
<dbReference type="PANTHER" id="PTHR28657">
    <property type="entry name" value="INDOLEAMINE 2,3-DIOXYGENASE"/>
    <property type="match status" value="1"/>
</dbReference>
<evidence type="ECO:0008006" key="7">
    <source>
        <dbReference type="Google" id="ProtNLM"/>
    </source>
</evidence>
<gene>
    <name evidence="5" type="ORF">NEMBOFW57_000109</name>
</gene>
<feature type="compositionally biased region" description="Basic and acidic residues" evidence="4">
    <location>
        <begin position="310"/>
        <end position="325"/>
    </location>
</feature>
<proteinExistence type="inferred from homology"/>
<evidence type="ECO:0000256" key="3">
    <source>
        <dbReference type="ARBA" id="ARBA00023004"/>
    </source>
</evidence>
<keyword evidence="2" id="KW-0479">Metal-binding</keyword>
<evidence type="ECO:0000256" key="2">
    <source>
        <dbReference type="ARBA" id="ARBA00022723"/>
    </source>
</evidence>
<keyword evidence="6" id="KW-1185">Reference proteome</keyword>
<dbReference type="EMBL" id="JAHCVI010000001">
    <property type="protein sequence ID" value="KAG7290113.1"/>
    <property type="molecule type" value="Genomic_DNA"/>
</dbReference>
<dbReference type="AlphaFoldDB" id="A0AAD4EYM1"/>
<organism evidence="5 6">
    <name type="scientific">Staphylotrichum longicolle</name>
    <dbReference type="NCBI Taxonomy" id="669026"/>
    <lineage>
        <taxon>Eukaryota</taxon>
        <taxon>Fungi</taxon>
        <taxon>Dikarya</taxon>
        <taxon>Ascomycota</taxon>
        <taxon>Pezizomycotina</taxon>
        <taxon>Sordariomycetes</taxon>
        <taxon>Sordariomycetidae</taxon>
        <taxon>Sordariales</taxon>
        <taxon>Chaetomiaceae</taxon>
        <taxon>Staphylotrichum</taxon>
    </lineage>
</organism>